<dbReference type="AlphaFoldDB" id="A0AAV4U5H1"/>
<organism evidence="1 2">
    <name type="scientific">Caerostris extrusa</name>
    <name type="common">Bark spider</name>
    <name type="synonym">Caerostris bankana</name>
    <dbReference type="NCBI Taxonomy" id="172846"/>
    <lineage>
        <taxon>Eukaryota</taxon>
        <taxon>Metazoa</taxon>
        <taxon>Ecdysozoa</taxon>
        <taxon>Arthropoda</taxon>
        <taxon>Chelicerata</taxon>
        <taxon>Arachnida</taxon>
        <taxon>Araneae</taxon>
        <taxon>Araneomorphae</taxon>
        <taxon>Entelegynae</taxon>
        <taxon>Araneoidea</taxon>
        <taxon>Araneidae</taxon>
        <taxon>Caerostris</taxon>
    </lineage>
</organism>
<name>A0AAV4U5H1_CAEEX</name>
<gene>
    <name evidence="1" type="ORF">CEXT_758781</name>
</gene>
<comment type="caution">
    <text evidence="1">The sequence shown here is derived from an EMBL/GenBank/DDBJ whole genome shotgun (WGS) entry which is preliminary data.</text>
</comment>
<sequence length="91" mass="10619">MLTLSNLDMLMHITFLHWLDATFQCKLHGRRISRQCPTDLTDCQFTAHDCRENKFFLIVAMQSIGHYRDSQTEDTCKLLSNLKRSKVICPS</sequence>
<dbReference type="EMBL" id="BPLR01012317">
    <property type="protein sequence ID" value="GIY53006.1"/>
    <property type="molecule type" value="Genomic_DNA"/>
</dbReference>
<evidence type="ECO:0000313" key="1">
    <source>
        <dbReference type="EMBL" id="GIY53006.1"/>
    </source>
</evidence>
<evidence type="ECO:0000313" key="2">
    <source>
        <dbReference type="Proteomes" id="UP001054945"/>
    </source>
</evidence>
<proteinExistence type="predicted"/>
<keyword evidence="2" id="KW-1185">Reference proteome</keyword>
<dbReference type="Proteomes" id="UP001054945">
    <property type="component" value="Unassembled WGS sequence"/>
</dbReference>
<reference evidence="1 2" key="1">
    <citation type="submission" date="2021-06" db="EMBL/GenBank/DDBJ databases">
        <title>Caerostris extrusa draft genome.</title>
        <authorList>
            <person name="Kono N."/>
            <person name="Arakawa K."/>
        </authorList>
    </citation>
    <scope>NUCLEOTIDE SEQUENCE [LARGE SCALE GENOMIC DNA]</scope>
</reference>
<accession>A0AAV4U5H1</accession>
<protein>
    <submittedName>
        <fullName evidence="1">Uncharacterized protein</fullName>
    </submittedName>
</protein>